<feature type="region of interest" description="Disordered" evidence="1">
    <location>
        <begin position="1523"/>
        <end position="1550"/>
    </location>
</feature>
<gene>
    <name evidence="2" type="ORF">K457DRAFT_20762</name>
</gene>
<organism evidence="2 3">
    <name type="scientific">Linnemannia elongata AG-77</name>
    <dbReference type="NCBI Taxonomy" id="1314771"/>
    <lineage>
        <taxon>Eukaryota</taxon>
        <taxon>Fungi</taxon>
        <taxon>Fungi incertae sedis</taxon>
        <taxon>Mucoromycota</taxon>
        <taxon>Mortierellomycotina</taxon>
        <taxon>Mortierellomycetes</taxon>
        <taxon>Mortierellales</taxon>
        <taxon>Mortierellaceae</taxon>
        <taxon>Linnemannia</taxon>
    </lineage>
</organism>
<evidence type="ECO:0000313" key="2">
    <source>
        <dbReference type="EMBL" id="OAQ27753.1"/>
    </source>
</evidence>
<proteinExistence type="predicted"/>
<reference evidence="2 3" key="1">
    <citation type="submission" date="2016-05" db="EMBL/GenBank/DDBJ databases">
        <title>Genome sequencing reveals origins of a unique bacterial endosymbiosis in the earliest lineages of terrestrial Fungi.</title>
        <authorList>
            <consortium name="DOE Joint Genome Institute"/>
            <person name="Uehling J."/>
            <person name="Gryganskyi A."/>
            <person name="Hameed K."/>
            <person name="Tschaplinski T."/>
            <person name="Misztal P."/>
            <person name="Wu S."/>
            <person name="Desiro A."/>
            <person name="Vande Pol N."/>
            <person name="Du Z.-Y."/>
            <person name="Zienkiewicz A."/>
            <person name="Zienkiewicz K."/>
            <person name="Morin E."/>
            <person name="Tisserant E."/>
            <person name="Splivallo R."/>
            <person name="Hainaut M."/>
            <person name="Henrissat B."/>
            <person name="Ohm R."/>
            <person name="Kuo A."/>
            <person name="Yan J."/>
            <person name="Lipzen A."/>
            <person name="Nolan M."/>
            <person name="Labutti K."/>
            <person name="Barry K."/>
            <person name="Goldstein A."/>
            <person name="Labbe J."/>
            <person name="Schadt C."/>
            <person name="Tuskan G."/>
            <person name="Grigoriev I."/>
            <person name="Martin F."/>
            <person name="Vilgalys R."/>
            <person name="Bonito G."/>
        </authorList>
    </citation>
    <scope>NUCLEOTIDE SEQUENCE [LARGE SCALE GENOMIC DNA]</scope>
    <source>
        <strain evidence="2 3">AG-77</strain>
    </source>
</reference>
<keyword evidence="3" id="KW-1185">Reference proteome</keyword>
<evidence type="ECO:0000256" key="1">
    <source>
        <dbReference type="SAM" id="MobiDB-lite"/>
    </source>
</evidence>
<feature type="compositionally biased region" description="Polar residues" evidence="1">
    <location>
        <begin position="1523"/>
        <end position="1532"/>
    </location>
</feature>
<dbReference type="EMBL" id="KV442054">
    <property type="protein sequence ID" value="OAQ27753.1"/>
    <property type="molecule type" value="Genomic_DNA"/>
</dbReference>
<feature type="compositionally biased region" description="Low complexity" evidence="1">
    <location>
        <begin position="1536"/>
        <end position="1550"/>
    </location>
</feature>
<dbReference type="Proteomes" id="UP000078512">
    <property type="component" value="Unassembled WGS sequence"/>
</dbReference>
<name>A0A197JS13_9FUNG</name>
<protein>
    <submittedName>
        <fullName evidence="2">Uncharacterized protein</fullName>
    </submittedName>
</protein>
<dbReference type="OrthoDB" id="2410971at2759"/>
<sequence length="1669" mass="187760">MFPKTQTCQASDGTDAEVPAIYYLPTLQYIIPWTNITNAFPNAYLVKHGDTILPFLSDKDKTQELLIDPLCIAYQENAVLEVILSVDGHDSSYSFDTSFYPTRQFRREARQMSNYRLAKALSISDTLSHYLPGRNILTHTYQFQDASSPRLFIILPTRDSSTNALLDQFRLYYLCECGEHSRRPTNNYGKGNDRTLSHDVHLVEHEGYRIVDLPAFTEKYGVYTLALLQMVKFGASAGGMVVPRLLQFRAIQEGGKERKESFEERVDFAISHMQKIQQRHNFNSARTFTFSLTPVGPTSSSDDVCRPDIASWLQREMFDELGSFLEGHNYDGAENISSRTPGDLHKVTSTKEGHVRWMCSTHYNELYPEATRRPVLGAIQDNNGTFNERMGIAKVRIATTARAADFYWALSSSPFLQHIHIFLDWTADLKELVFAIQQSSLQQVDLSVETDSSVTLHSQQTSHSRTQTIQQKLATDGFLRVQLRNREGLAVSVRKWPNTTKASMLSMSHDLLHRREFPMLSELLQSSLHLTRICLCVDMADFEAILDVVEPFIEQSRMVEDLSLEMKDGSYVIMSYKSGNTSPSYVKAKVPKVDNVTGRLSLECITDLTLTDSHTLSEVDVLVLVLTACCTSLKRLSVVLASIHEHKSRLIPITSDDTFSENPLPITLSVFDLGSISTLTSIVLVHSVRQRTTLDFPLTKLNLESSEINDLSRLDKILGMYPLVASLTLMVTDLDEGYGLVVPFIQRLDRDMTLRMEEKSGGNMVLQFKKSDSGGDSGSSVFDIQLHVGVSTHFRNVPLDQVKKLYLPTTTHYFGLHDQILETIRRCSSLETLEVCCGLALSLLTLCVGRLPAFKTLLLVHSYGDKSTTKIEFPIQKLDLGKQIISFYKGPSDLKAFFDANLELMDLSLTVDVIRKDLPVFLSTIEALQGQHRLSTFTLTDVLGSYALISFASDNTIASYSLCLKELDDQEHLQGYNLSSMTQFILASPCPAKEQIDTLLQELLTSCPRLESIDLRYGSSYLKCFFLLSNNLASLKKCILRNSNGQATPILDLSETYLNLGNEPLLKTMYPSLVQTLQARPTIIGLKILVESTFEVYEFFVKTLVVKLPWLEEVKISQQSVGPKMVVSFRNSDDHDGEGGSRFSSIALDVRSFSQLLPSMYSLLTKLAFSGQLKNWTSQELSQIPLASCENLSTLELKTPPSHFPRILRSMHEASLMHPSLCQLKLWDGSRDNMLTGTHIDDLDAISIRLRQVRLIDFQNSPAELEALLQDYPLEIEQMELDSSFCARQAEIVEKSLKVGKVQIRHVQWDISSTKDEGLFETMLRAVSHCHDSAASAGNKSRKVPTVAFKVSKLSILQSGSTMFTTSASTKTTNNSRQQQQEHGWALSALGQFVTQFVTHLILINTGLELFLPDLLANKLQALQELEIRVNRYCPDDNFLRWLKSVFQRGGEVGLPNMTESKVEEGKEVESTSSFFDVDQDMTSDDYDSDFVFDDPMSSSIITGDDSSTPSVASAPAFALSPYSTTPGTLTHTETRPPQTTISTSSSTRPPLRRLTLHNLQFSPRQWKDLLESMDFLSLRSLNLERVRFSDQELIQLTRLYTDQITRAREQRKELNDIKGGDAEEVIEEGGEEEFVVKLYSTSVSRSMVDREHAILRKNGCSQLKFIIA</sequence>
<accession>A0A197JS13</accession>
<evidence type="ECO:0000313" key="3">
    <source>
        <dbReference type="Proteomes" id="UP000078512"/>
    </source>
</evidence>